<dbReference type="InterPro" id="IPR051908">
    <property type="entry name" value="Ribosomal_N-acetyltransferase"/>
</dbReference>
<feature type="domain" description="N-acetyltransferase" evidence="1">
    <location>
        <begin position="17"/>
        <end position="183"/>
    </location>
</feature>
<dbReference type="PANTHER" id="PTHR43441:SF3">
    <property type="entry name" value="ACETYLTRANSFERASE"/>
    <property type="match status" value="1"/>
</dbReference>
<evidence type="ECO:0000259" key="1">
    <source>
        <dbReference type="PROSITE" id="PS51186"/>
    </source>
</evidence>
<evidence type="ECO:0000313" key="2">
    <source>
        <dbReference type="EMBL" id="SIR66136.1"/>
    </source>
</evidence>
<organism evidence="2 3">
    <name type="scientific">Paenibacillus macquariensis</name>
    <dbReference type="NCBI Taxonomy" id="948756"/>
    <lineage>
        <taxon>Bacteria</taxon>
        <taxon>Bacillati</taxon>
        <taxon>Bacillota</taxon>
        <taxon>Bacilli</taxon>
        <taxon>Bacillales</taxon>
        <taxon>Paenibacillaceae</taxon>
        <taxon>Paenibacillus</taxon>
    </lineage>
</organism>
<evidence type="ECO:0000313" key="3">
    <source>
        <dbReference type="Proteomes" id="UP000186666"/>
    </source>
</evidence>
<dbReference type="Gene3D" id="3.40.630.30">
    <property type="match status" value="1"/>
</dbReference>
<dbReference type="Proteomes" id="UP000186666">
    <property type="component" value="Unassembled WGS sequence"/>
</dbReference>
<keyword evidence="3" id="KW-1185">Reference proteome</keyword>
<dbReference type="EMBL" id="FTNK01000029">
    <property type="protein sequence ID" value="SIR66136.1"/>
    <property type="molecule type" value="Genomic_DNA"/>
</dbReference>
<reference evidence="2 3" key="1">
    <citation type="submission" date="2017-01" db="EMBL/GenBank/DDBJ databases">
        <authorList>
            <person name="Varghese N."/>
            <person name="Submissions S."/>
        </authorList>
    </citation>
    <scope>NUCLEOTIDE SEQUENCE [LARGE SCALE GENOMIC DNA]</scope>
    <source>
        <strain evidence="2 3">ATCC 23464</strain>
    </source>
</reference>
<dbReference type="RefSeq" id="WP_068591628.1">
    <property type="nucleotide sequence ID" value="NZ_FTNK01000029.1"/>
</dbReference>
<dbReference type="SUPFAM" id="SSF55729">
    <property type="entry name" value="Acyl-CoA N-acyltransferases (Nat)"/>
    <property type="match status" value="1"/>
</dbReference>
<dbReference type="InterPro" id="IPR000182">
    <property type="entry name" value="GNAT_dom"/>
</dbReference>
<dbReference type="InterPro" id="IPR016181">
    <property type="entry name" value="Acyl_CoA_acyltransferase"/>
</dbReference>
<dbReference type="PROSITE" id="PS51186">
    <property type="entry name" value="GNAT"/>
    <property type="match status" value="1"/>
</dbReference>
<accession>A0ABY1KDL4</accession>
<protein>
    <submittedName>
        <fullName evidence="2">Protein N-acetyltransferase, RimJ/RimL family</fullName>
    </submittedName>
</protein>
<sequence>MDPIMIDFPTMFYTKQLLIRMPQPGDGKSLCEAVNASIEELKPWMKWAQNEHSEYDSELVIRDTHIMFLRREKLRFLIFLKDTGQFIGSSSLHNIDWDVRKFEIGYWIDTRYSGKGYMTEAVKGICDFAFNQLDARRLEILCDTKNSKSKLIPERLGFELEGIMKNSDLSVDESELRNTYLFAKIK</sequence>
<name>A0ABY1KDL4_9BACL</name>
<dbReference type="PANTHER" id="PTHR43441">
    <property type="entry name" value="RIBOSOMAL-PROTEIN-SERINE ACETYLTRANSFERASE"/>
    <property type="match status" value="1"/>
</dbReference>
<gene>
    <name evidence="2" type="ORF">SAMN05421578_1296</name>
</gene>
<comment type="caution">
    <text evidence="2">The sequence shown here is derived from an EMBL/GenBank/DDBJ whole genome shotgun (WGS) entry which is preliminary data.</text>
</comment>
<dbReference type="Pfam" id="PF13302">
    <property type="entry name" value="Acetyltransf_3"/>
    <property type="match status" value="1"/>
</dbReference>
<proteinExistence type="predicted"/>